<proteinExistence type="predicted"/>
<accession>A0A0E9RRZ9</accession>
<reference evidence="1" key="2">
    <citation type="journal article" date="2015" name="Fish Shellfish Immunol.">
        <title>Early steps in the European eel (Anguilla anguilla)-Vibrio vulnificus interaction in the gills: Role of the RtxA13 toxin.</title>
        <authorList>
            <person name="Callol A."/>
            <person name="Pajuelo D."/>
            <person name="Ebbesson L."/>
            <person name="Teles M."/>
            <person name="MacKenzie S."/>
            <person name="Amaro C."/>
        </authorList>
    </citation>
    <scope>NUCLEOTIDE SEQUENCE</scope>
</reference>
<protein>
    <submittedName>
        <fullName evidence="1">Uncharacterized protein</fullName>
    </submittedName>
</protein>
<evidence type="ECO:0000313" key="1">
    <source>
        <dbReference type="EMBL" id="JAH31904.1"/>
    </source>
</evidence>
<sequence length="8" mass="902">MVIPKLAM</sequence>
<organism evidence="1">
    <name type="scientific">Anguilla anguilla</name>
    <name type="common">European freshwater eel</name>
    <name type="synonym">Muraena anguilla</name>
    <dbReference type="NCBI Taxonomy" id="7936"/>
    <lineage>
        <taxon>Eukaryota</taxon>
        <taxon>Metazoa</taxon>
        <taxon>Chordata</taxon>
        <taxon>Craniata</taxon>
        <taxon>Vertebrata</taxon>
        <taxon>Euteleostomi</taxon>
        <taxon>Actinopterygii</taxon>
        <taxon>Neopterygii</taxon>
        <taxon>Teleostei</taxon>
        <taxon>Anguilliformes</taxon>
        <taxon>Anguillidae</taxon>
        <taxon>Anguilla</taxon>
    </lineage>
</organism>
<dbReference type="EMBL" id="GBXM01076673">
    <property type="protein sequence ID" value="JAH31904.1"/>
    <property type="molecule type" value="Transcribed_RNA"/>
</dbReference>
<reference evidence="1" key="1">
    <citation type="submission" date="2014-11" db="EMBL/GenBank/DDBJ databases">
        <authorList>
            <person name="Amaro Gonzalez C."/>
        </authorList>
    </citation>
    <scope>NUCLEOTIDE SEQUENCE</scope>
</reference>
<name>A0A0E9RRZ9_ANGAN</name>